<dbReference type="InterPro" id="IPR018062">
    <property type="entry name" value="HTH_AraC-typ_CS"/>
</dbReference>
<accession>A0A916NHQ2</accession>
<sequence>MDIAQRNSPYANEPLARHLLFQTTDAIEARERVAEIYCPHDLKIVGPDRCLVDTSMSRVELGGISLNRLRYGPTVNIDVGCLGTFLLVMMPMVGTAHVSCGDQTLCASPDHAAVVSPTLPFYQTINANCDQIMVQVDRSLLERICAQHVGHDLREPVRFGLDLAISNHHANGFLALVSHLINELDSPASYLKSQLVRSSIEHLVVVTLLHAQWSNYSEELTRPAPSVAPSHVKRVEEYIKAHAAEPLTIASLADFAGVSASSLYTGFREFRKTTPMAYLRAERLQRVRNELLQATPATTTVADVAARWGFLHLGHFGTYYKKKFGELPSDTLRKQ</sequence>
<dbReference type="PROSITE" id="PS01124">
    <property type="entry name" value="HTH_ARAC_FAMILY_2"/>
    <property type="match status" value="1"/>
</dbReference>
<organism evidence="5 6">
    <name type="scientific">Georgfuchsia toluolica</name>
    <dbReference type="NCBI Taxonomy" id="424218"/>
    <lineage>
        <taxon>Bacteria</taxon>
        <taxon>Pseudomonadati</taxon>
        <taxon>Pseudomonadota</taxon>
        <taxon>Betaproteobacteria</taxon>
        <taxon>Nitrosomonadales</taxon>
        <taxon>Sterolibacteriaceae</taxon>
        <taxon>Georgfuchsia</taxon>
    </lineage>
</organism>
<protein>
    <submittedName>
        <fullName evidence="5">AraC family transcriptional regulator</fullName>
    </submittedName>
</protein>
<evidence type="ECO:0000259" key="4">
    <source>
        <dbReference type="PROSITE" id="PS01124"/>
    </source>
</evidence>
<dbReference type="InterPro" id="IPR035418">
    <property type="entry name" value="AraC-bd_2"/>
</dbReference>
<evidence type="ECO:0000313" key="6">
    <source>
        <dbReference type="Proteomes" id="UP000742786"/>
    </source>
</evidence>
<comment type="caution">
    <text evidence="5">The sequence shown here is derived from an EMBL/GenBank/DDBJ whole genome shotgun (WGS) entry which is preliminary data.</text>
</comment>
<dbReference type="Pfam" id="PF14525">
    <property type="entry name" value="AraC_binding_2"/>
    <property type="match status" value="1"/>
</dbReference>
<gene>
    <name evidence="5" type="ORF">GTOL_11514</name>
</gene>
<dbReference type="GO" id="GO:0043565">
    <property type="term" value="F:sequence-specific DNA binding"/>
    <property type="evidence" value="ECO:0007669"/>
    <property type="project" value="InterPro"/>
</dbReference>
<feature type="domain" description="HTH araC/xylS-type" evidence="4">
    <location>
        <begin position="233"/>
        <end position="334"/>
    </location>
</feature>
<dbReference type="RefSeq" id="WP_220635574.1">
    <property type="nucleotide sequence ID" value="NZ_CAJQUM010000001.1"/>
</dbReference>
<evidence type="ECO:0000256" key="1">
    <source>
        <dbReference type="ARBA" id="ARBA00023015"/>
    </source>
</evidence>
<dbReference type="AlphaFoldDB" id="A0A916NHQ2"/>
<dbReference type="InterPro" id="IPR050204">
    <property type="entry name" value="AraC_XylS_family_regulators"/>
</dbReference>
<evidence type="ECO:0000256" key="2">
    <source>
        <dbReference type="ARBA" id="ARBA00023125"/>
    </source>
</evidence>
<evidence type="ECO:0000256" key="3">
    <source>
        <dbReference type="ARBA" id="ARBA00023163"/>
    </source>
</evidence>
<dbReference type="Pfam" id="PF12833">
    <property type="entry name" value="HTH_18"/>
    <property type="match status" value="1"/>
</dbReference>
<keyword evidence="1" id="KW-0805">Transcription regulation</keyword>
<keyword evidence="6" id="KW-1185">Reference proteome</keyword>
<reference evidence="5" key="1">
    <citation type="submission" date="2021-04" db="EMBL/GenBank/DDBJ databases">
        <authorList>
            <person name="Hornung B."/>
        </authorList>
    </citation>
    <scope>NUCLEOTIDE SEQUENCE</scope>
    <source>
        <strain evidence="5">G5G6</strain>
    </source>
</reference>
<dbReference type="GO" id="GO:0003700">
    <property type="term" value="F:DNA-binding transcription factor activity"/>
    <property type="evidence" value="ECO:0007669"/>
    <property type="project" value="InterPro"/>
</dbReference>
<dbReference type="InterPro" id="IPR009057">
    <property type="entry name" value="Homeodomain-like_sf"/>
</dbReference>
<dbReference type="EMBL" id="CAJQUM010000001">
    <property type="protein sequence ID" value="CAG4883631.1"/>
    <property type="molecule type" value="Genomic_DNA"/>
</dbReference>
<dbReference type="InterPro" id="IPR018060">
    <property type="entry name" value="HTH_AraC"/>
</dbReference>
<dbReference type="Gene3D" id="1.10.10.60">
    <property type="entry name" value="Homeodomain-like"/>
    <property type="match status" value="1"/>
</dbReference>
<dbReference type="PROSITE" id="PS00041">
    <property type="entry name" value="HTH_ARAC_FAMILY_1"/>
    <property type="match status" value="1"/>
</dbReference>
<name>A0A916NHQ2_9PROT</name>
<proteinExistence type="predicted"/>
<evidence type="ECO:0000313" key="5">
    <source>
        <dbReference type="EMBL" id="CAG4883631.1"/>
    </source>
</evidence>
<keyword evidence="2" id="KW-0238">DNA-binding</keyword>
<keyword evidence="3" id="KW-0804">Transcription</keyword>
<dbReference type="Proteomes" id="UP000742786">
    <property type="component" value="Unassembled WGS sequence"/>
</dbReference>
<dbReference type="SMART" id="SM00342">
    <property type="entry name" value="HTH_ARAC"/>
    <property type="match status" value="1"/>
</dbReference>
<dbReference type="PANTHER" id="PTHR46796:SF12">
    <property type="entry name" value="HTH-TYPE DNA-BINDING TRANSCRIPTIONAL ACTIVATOR EUTR"/>
    <property type="match status" value="1"/>
</dbReference>
<dbReference type="SUPFAM" id="SSF46689">
    <property type="entry name" value="Homeodomain-like"/>
    <property type="match status" value="2"/>
</dbReference>
<dbReference type="PANTHER" id="PTHR46796">
    <property type="entry name" value="HTH-TYPE TRANSCRIPTIONAL ACTIVATOR RHAS-RELATED"/>
    <property type="match status" value="1"/>
</dbReference>